<comment type="similarity">
    <text evidence="2 9">Belongs to the V-ATPase 116 kDa subunit family.</text>
</comment>
<feature type="coiled-coil region" evidence="10">
    <location>
        <begin position="104"/>
        <end position="131"/>
    </location>
</feature>
<evidence type="ECO:0000256" key="8">
    <source>
        <dbReference type="ARBA" id="ARBA00023136"/>
    </source>
</evidence>
<feature type="transmembrane region" description="Helical" evidence="9">
    <location>
        <begin position="550"/>
        <end position="572"/>
    </location>
</feature>
<name>A0AAV2EGL8_9ROSI</name>
<proteinExistence type="inferred from homology"/>
<evidence type="ECO:0000256" key="10">
    <source>
        <dbReference type="SAM" id="Coils"/>
    </source>
</evidence>
<dbReference type="PIRSF" id="PIRSF001293">
    <property type="entry name" value="ATP6V0A1"/>
    <property type="match status" value="1"/>
</dbReference>
<evidence type="ECO:0000313" key="11">
    <source>
        <dbReference type="EMBL" id="CAL1384892.1"/>
    </source>
</evidence>
<organism evidence="11 12">
    <name type="scientific">Linum trigynum</name>
    <dbReference type="NCBI Taxonomy" id="586398"/>
    <lineage>
        <taxon>Eukaryota</taxon>
        <taxon>Viridiplantae</taxon>
        <taxon>Streptophyta</taxon>
        <taxon>Embryophyta</taxon>
        <taxon>Tracheophyta</taxon>
        <taxon>Spermatophyta</taxon>
        <taxon>Magnoliopsida</taxon>
        <taxon>eudicotyledons</taxon>
        <taxon>Gunneridae</taxon>
        <taxon>Pentapetalae</taxon>
        <taxon>rosids</taxon>
        <taxon>fabids</taxon>
        <taxon>Malpighiales</taxon>
        <taxon>Linaceae</taxon>
        <taxon>Linum</taxon>
    </lineage>
</organism>
<dbReference type="PANTHER" id="PTHR11629">
    <property type="entry name" value="VACUOLAR PROTON ATPASES"/>
    <property type="match status" value="1"/>
</dbReference>
<comment type="function">
    <text evidence="9">Essential component of the vacuolar proton pump (V-ATPase), a multimeric enzyme that catalyzes the translocation of protons across the membranes. Required for assembly and activity of the V-ATPase.</text>
</comment>
<evidence type="ECO:0000256" key="7">
    <source>
        <dbReference type="ARBA" id="ARBA00023065"/>
    </source>
</evidence>
<keyword evidence="10" id="KW-0175">Coiled coil</keyword>
<dbReference type="GO" id="GO:0051117">
    <property type="term" value="F:ATPase binding"/>
    <property type="evidence" value="ECO:0007669"/>
    <property type="project" value="TreeGrafter"/>
</dbReference>
<evidence type="ECO:0000256" key="5">
    <source>
        <dbReference type="ARBA" id="ARBA00022781"/>
    </source>
</evidence>
<keyword evidence="8 9" id="KW-0472">Membrane</keyword>
<keyword evidence="4 9" id="KW-0812">Transmembrane</keyword>
<reference evidence="11 12" key="1">
    <citation type="submission" date="2024-04" db="EMBL/GenBank/DDBJ databases">
        <authorList>
            <person name="Fracassetti M."/>
        </authorList>
    </citation>
    <scope>NUCLEOTIDE SEQUENCE [LARGE SCALE GENOMIC DNA]</scope>
</reference>
<feature type="transmembrane region" description="Helical" evidence="9">
    <location>
        <begin position="469"/>
        <end position="487"/>
    </location>
</feature>
<keyword evidence="3 9" id="KW-0813">Transport</keyword>
<evidence type="ECO:0000256" key="4">
    <source>
        <dbReference type="ARBA" id="ARBA00022692"/>
    </source>
</evidence>
<dbReference type="InterPro" id="IPR002490">
    <property type="entry name" value="V-ATPase_116kDa_su"/>
</dbReference>
<protein>
    <recommendedName>
        <fullName evidence="9">V-type proton ATPase subunit a</fullName>
    </recommendedName>
</protein>
<gene>
    <name evidence="11" type="ORF">LTRI10_LOCUS26063</name>
</gene>
<sequence length="823" mass="92471">MADSRGEGGGCCPPMDLFRSEEMHLVQLIIPIESAHLTVSYLGDIGLIQFKDLNSEKSPFQRTYAAQIKKCGEMARKLRFFKEQMEKAGVEPSKIPNPQADINMDDLEFKLGELEAELVEVNANDEKLQRAYNELVEYTLVLRKAGEFFSSAHISAAAHQREIGSRQSGEGSLETPLLDQEISADSSKQVKLGFLTGLVSKEKSLAFERIIFRATRGNVFLKQAAIEEPVTDPVSGEKVEKNVFVIFYSGERAKTKILKICDAFGANRYPFSEDVNKQGQMITQVSGRLTEMKTTIDAGSLQRNSLLKTIGERYEQWNSLVKKEKSVYHVLNTLSLDVTKKCLVGEGWSPVFASKQIQDALYRASIDSNSQVGSIFQLLDTKEAPPTYFQTNKFTSAFQEIVSAYGVAKYREANPAVYTIVTFPFLFAVMFGDWGHGICLLLATLVLVAREKKLSSQKLGDITAMAFGGRYTILMMSLFSIYTGLIYNEFFSIPFPLFAPSAYGCRDPSCEDSTTIGLIKVRDTYPFGVDPAWHGTRSELPFLNSLKMKMSILLGVAQMNLGIIMSYVNAIYFKSSLNIWFQFIPQMIFFNSLFGYLSVLIIMKWVAGSQADLYHVMIYMFLSPTDELGENQLFPGQKNTQMVLLLLALVAVPWMLFPKPFLLKREYEKTHQGQSYAPLPSTDESAELEAAHDGSHGGHGEFEFSEVFVHQMIHTIEFVLGAVSNTASYLRLWALSLAHSELSSVFYEKVLLLAWGFNNVFILIIGIIVFVFATVGVLLVMETLSAFLHALRLHWVEFQNKFYEGDGYSFIPFSFALIDFEEE</sequence>
<keyword evidence="6 9" id="KW-1133">Transmembrane helix</keyword>
<dbReference type="GO" id="GO:0007035">
    <property type="term" value="P:vacuolar acidification"/>
    <property type="evidence" value="ECO:0007669"/>
    <property type="project" value="TreeGrafter"/>
</dbReference>
<evidence type="ECO:0000256" key="1">
    <source>
        <dbReference type="ARBA" id="ARBA00004141"/>
    </source>
</evidence>
<dbReference type="Pfam" id="PF01496">
    <property type="entry name" value="V_ATPase_I"/>
    <property type="match status" value="1"/>
</dbReference>
<feature type="transmembrane region" description="Helical" evidence="9">
    <location>
        <begin position="425"/>
        <end position="448"/>
    </location>
</feature>
<dbReference type="EMBL" id="OZ034817">
    <property type="protein sequence ID" value="CAL1384892.1"/>
    <property type="molecule type" value="Genomic_DNA"/>
</dbReference>
<keyword evidence="7 9" id="KW-0406">Ion transport</keyword>
<feature type="transmembrane region" description="Helical" evidence="9">
    <location>
        <begin position="642"/>
        <end position="662"/>
    </location>
</feature>
<keyword evidence="12" id="KW-1185">Reference proteome</keyword>
<comment type="subcellular location">
    <subcellularLocation>
        <location evidence="1">Membrane</location>
        <topology evidence="1">Multi-pass membrane protein</topology>
    </subcellularLocation>
</comment>
<evidence type="ECO:0000256" key="2">
    <source>
        <dbReference type="ARBA" id="ARBA00009904"/>
    </source>
</evidence>
<dbReference type="InterPro" id="IPR026028">
    <property type="entry name" value="V-type_ATPase_116kDa_su_euka"/>
</dbReference>
<feature type="transmembrane region" description="Helical" evidence="9">
    <location>
        <begin position="760"/>
        <end position="781"/>
    </location>
</feature>
<dbReference type="Proteomes" id="UP001497516">
    <property type="component" value="Chromosome 4"/>
</dbReference>
<accession>A0AAV2EGL8</accession>
<keyword evidence="5 9" id="KW-0375">Hydrogen ion transport</keyword>
<dbReference type="GO" id="GO:0000220">
    <property type="term" value="C:vacuolar proton-transporting V-type ATPase, V0 domain"/>
    <property type="evidence" value="ECO:0007669"/>
    <property type="project" value="InterPro"/>
</dbReference>
<dbReference type="GO" id="GO:0046961">
    <property type="term" value="F:proton-transporting ATPase activity, rotational mechanism"/>
    <property type="evidence" value="ECO:0007669"/>
    <property type="project" value="InterPro"/>
</dbReference>
<dbReference type="PANTHER" id="PTHR11629:SF112">
    <property type="entry name" value="V-TYPE PROTON ATPASE SUBUNIT A3"/>
    <property type="match status" value="1"/>
</dbReference>
<evidence type="ECO:0000313" key="12">
    <source>
        <dbReference type="Proteomes" id="UP001497516"/>
    </source>
</evidence>
<evidence type="ECO:0000256" key="6">
    <source>
        <dbReference type="ARBA" id="ARBA00022989"/>
    </source>
</evidence>
<evidence type="ECO:0000256" key="9">
    <source>
        <dbReference type="RuleBase" id="RU361189"/>
    </source>
</evidence>
<dbReference type="AlphaFoldDB" id="A0AAV2EGL8"/>
<evidence type="ECO:0000256" key="3">
    <source>
        <dbReference type="ARBA" id="ARBA00022448"/>
    </source>
</evidence>